<reference evidence="1 2" key="1">
    <citation type="submission" date="2018-08" db="EMBL/GenBank/DDBJ databases">
        <title>A genome reference for cultivated species of the human gut microbiota.</title>
        <authorList>
            <person name="Zou Y."/>
            <person name="Xue W."/>
            <person name="Luo G."/>
        </authorList>
    </citation>
    <scope>NUCLEOTIDE SEQUENCE [LARGE SCALE GENOMIC DNA]</scope>
    <source>
        <strain evidence="1 2">AF14-6AC</strain>
    </source>
</reference>
<evidence type="ECO:0000313" key="2">
    <source>
        <dbReference type="Proteomes" id="UP000283426"/>
    </source>
</evidence>
<protein>
    <submittedName>
        <fullName evidence="1">6-bladed beta-propeller</fullName>
    </submittedName>
</protein>
<dbReference type="EMBL" id="QRYW01000003">
    <property type="protein sequence ID" value="RGV30198.1"/>
    <property type="molecule type" value="Genomic_DNA"/>
</dbReference>
<comment type="caution">
    <text evidence="1">The sequence shown here is derived from an EMBL/GenBank/DDBJ whole genome shotgun (WGS) entry which is preliminary data.</text>
</comment>
<gene>
    <name evidence="1" type="ORF">DWW24_01995</name>
</gene>
<proteinExistence type="predicted"/>
<sequence length="247" mass="28497">MKGPSRNPLESYKKIVILEVVIYKDKGKLIYENLNEMNNNLILVILLFCITGCKEKRPAIKEAVFEFNPNNILVCDTLDINQICDNFRYIPLETRDSVLIEEVTDVRLTDDRIVVRDGQRLLVFDQNGRFLNKIGKRGRAPGEYGAIDHFYISKKQEIVIFDPILLSLHFYTLNNRFIKSINIRPAVLIPSSDGKEVDSGIQNIYPLNDTLLFLAHRISRFSDILYSLYNLHTETGNSRELFGEPEN</sequence>
<dbReference type="Pfam" id="PF17170">
    <property type="entry name" value="DUF5128"/>
    <property type="match status" value="1"/>
</dbReference>
<dbReference type="AlphaFoldDB" id="A0A412WSC0"/>
<organism evidence="1 2">
    <name type="scientific">Odoribacter splanchnicus</name>
    <dbReference type="NCBI Taxonomy" id="28118"/>
    <lineage>
        <taxon>Bacteria</taxon>
        <taxon>Pseudomonadati</taxon>
        <taxon>Bacteroidota</taxon>
        <taxon>Bacteroidia</taxon>
        <taxon>Bacteroidales</taxon>
        <taxon>Odoribacteraceae</taxon>
        <taxon>Odoribacter</taxon>
    </lineage>
</organism>
<accession>A0A412WSC0</accession>
<evidence type="ECO:0000313" key="1">
    <source>
        <dbReference type="EMBL" id="RGV30198.1"/>
    </source>
</evidence>
<dbReference type="Proteomes" id="UP000283426">
    <property type="component" value="Unassembled WGS sequence"/>
</dbReference>
<name>A0A412WSC0_9BACT</name>